<dbReference type="InterPro" id="IPR020846">
    <property type="entry name" value="MFS_dom"/>
</dbReference>
<dbReference type="CDD" id="cd17321">
    <property type="entry name" value="MFS_MMR_MDR_like"/>
    <property type="match status" value="1"/>
</dbReference>
<feature type="transmembrane region" description="Helical" evidence="8">
    <location>
        <begin position="271"/>
        <end position="292"/>
    </location>
</feature>
<evidence type="ECO:0000256" key="5">
    <source>
        <dbReference type="ARBA" id="ARBA00022692"/>
    </source>
</evidence>
<evidence type="ECO:0000256" key="7">
    <source>
        <dbReference type="ARBA" id="ARBA00023136"/>
    </source>
</evidence>
<dbReference type="Pfam" id="PF07690">
    <property type="entry name" value="MFS_1"/>
    <property type="match status" value="1"/>
</dbReference>
<feature type="domain" description="Major facilitator superfamily (MFS) profile" evidence="9">
    <location>
        <begin position="15"/>
        <end position="503"/>
    </location>
</feature>
<keyword evidence="11" id="KW-1185">Reference proteome</keyword>
<feature type="transmembrane region" description="Helical" evidence="8">
    <location>
        <begin position="356"/>
        <end position="374"/>
    </location>
</feature>
<evidence type="ECO:0000256" key="3">
    <source>
        <dbReference type="ARBA" id="ARBA00022448"/>
    </source>
</evidence>
<dbReference type="PANTHER" id="PTHR42718:SF9">
    <property type="entry name" value="MAJOR FACILITATOR SUPERFAMILY MULTIDRUG TRANSPORTER MFSC"/>
    <property type="match status" value="1"/>
</dbReference>
<keyword evidence="7 8" id="KW-0472">Membrane</keyword>
<evidence type="ECO:0000256" key="8">
    <source>
        <dbReference type="SAM" id="Phobius"/>
    </source>
</evidence>
<dbReference type="NCBIfam" id="TIGR00711">
    <property type="entry name" value="efflux_EmrB"/>
    <property type="match status" value="1"/>
</dbReference>
<feature type="transmembrane region" description="Helical" evidence="8">
    <location>
        <begin position="140"/>
        <end position="161"/>
    </location>
</feature>
<dbReference type="PROSITE" id="PS50850">
    <property type="entry name" value="MFS"/>
    <property type="match status" value="1"/>
</dbReference>
<accession>A0ABU4HXQ0</accession>
<feature type="transmembrane region" description="Helical" evidence="8">
    <location>
        <begin position="330"/>
        <end position="350"/>
    </location>
</feature>
<feature type="transmembrane region" description="Helical" evidence="8">
    <location>
        <begin position="81"/>
        <end position="100"/>
    </location>
</feature>
<comment type="subcellular location">
    <subcellularLocation>
        <location evidence="1">Cell membrane</location>
        <topology evidence="1">Multi-pass membrane protein</topology>
    </subcellularLocation>
</comment>
<dbReference type="Gene3D" id="1.20.1720.10">
    <property type="entry name" value="Multidrug resistance protein D"/>
    <property type="match status" value="1"/>
</dbReference>
<evidence type="ECO:0000313" key="11">
    <source>
        <dbReference type="Proteomes" id="UP001284601"/>
    </source>
</evidence>
<comment type="caution">
    <text evidence="10">The sequence shown here is derived from an EMBL/GenBank/DDBJ whole genome shotgun (WGS) entry which is preliminary data.</text>
</comment>
<dbReference type="Proteomes" id="UP001284601">
    <property type="component" value="Unassembled WGS sequence"/>
</dbReference>
<dbReference type="RefSeq" id="WP_318600529.1">
    <property type="nucleotide sequence ID" value="NZ_JAWSTH010000117.1"/>
</dbReference>
<proteinExistence type="inferred from homology"/>
<evidence type="ECO:0000256" key="2">
    <source>
        <dbReference type="ARBA" id="ARBA00008537"/>
    </source>
</evidence>
<evidence type="ECO:0000256" key="4">
    <source>
        <dbReference type="ARBA" id="ARBA00022475"/>
    </source>
</evidence>
<gene>
    <name evidence="10" type="ORF">R7226_27140</name>
</gene>
<keyword evidence="3" id="KW-0813">Transport</keyword>
<organism evidence="10 11">
    <name type="scientific">Conexibacter stalactiti</name>
    <dbReference type="NCBI Taxonomy" id="1940611"/>
    <lineage>
        <taxon>Bacteria</taxon>
        <taxon>Bacillati</taxon>
        <taxon>Actinomycetota</taxon>
        <taxon>Thermoleophilia</taxon>
        <taxon>Solirubrobacterales</taxon>
        <taxon>Conexibacteraceae</taxon>
        <taxon>Conexibacter</taxon>
    </lineage>
</organism>
<comment type="similarity">
    <text evidence="2">Belongs to the major facilitator superfamily. EmrB family.</text>
</comment>
<keyword evidence="4" id="KW-1003">Cell membrane</keyword>
<evidence type="ECO:0000313" key="10">
    <source>
        <dbReference type="EMBL" id="MDW5598061.1"/>
    </source>
</evidence>
<name>A0ABU4HXQ0_9ACTN</name>
<dbReference type="EMBL" id="JAWSTH010000117">
    <property type="protein sequence ID" value="MDW5598061.1"/>
    <property type="molecule type" value="Genomic_DNA"/>
</dbReference>
<keyword evidence="5 8" id="KW-0812">Transmembrane</keyword>
<feature type="transmembrane region" description="Helical" evidence="8">
    <location>
        <begin position="199"/>
        <end position="219"/>
    </location>
</feature>
<sequence>MGKLKITEENRRWWILITMTGSLSMMLIDQTVVSVALPTMQRDLDLTPTGVQWVVNAYLLAIAVFVALGGRAGDILGNVRIFRIGALLFVASSAACGFAQSETWIIVARALQGTGAAMMTPASGAIVINSFGPGERGRAMGVYAGVSMIFLALGPLIGGLLVQGVSWRAVFFVNLPVGIAMLALAQVTMRPDRPQGGRVDWVGAPLIVFGIGALVLALMQSRAWGWGSTAVIGLLVAAAVLIPATIAWELRQREPLVQLRLFAGRNFRGDNVVLAAIQFAITGVSVFGAIWVQDVLGFGAIEAGLSLLPMTIPLLVIAPRIGVVYDRIGPRLPVAAGAACVAVALMWNALWMRELSYAWMAPGYVLMGVGLGLAMSPANTDAMNAAPVLLRGQASGVIQTVRQVGATLGIALMGTIVANVQLSQVEDVIARNQIPSAQAHQLEAALNSDGGGSGAAAAGRVPETIVHELREAVTTAVSTAYWVAAALLLLAAVFAYATLRKQPAADADPDGETAYAAVG</sequence>
<dbReference type="InterPro" id="IPR011701">
    <property type="entry name" value="MFS"/>
</dbReference>
<evidence type="ECO:0000259" key="9">
    <source>
        <dbReference type="PROSITE" id="PS50850"/>
    </source>
</evidence>
<feature type="transmembrane region" description="Helical" evidence="8">
    <location>
        <begin position="106"/>
        <end position="128"/>
    </location>
</feature>
<reference evidence="11" key="1">
    <citation type="submission" date="2023-07" db="EMBL/GenBank/DDBJ databases">
        <title>Conexibacter stalactiti sp. nov., isolated from stalactites in a lava cave and emended description of the genus Conexibacter.</title>
        <authorList>
            <person name="Lee S.D."/>
        </authorList>
    </citation>
    <scope>NUCLEOTIDE SEQUENCE [LARGE SCALE GENOMIC DNA]</scope>
    <source>
        <strain evidence="11">KCTC 39840</strain>
    </source>
</reference>
<evidence type="ECO:0000256" key="1">
    <source>
        <dbReference type="ARBA" id="ARBA00004651"/>
    </source>
</evidence>
<feature type="transmembrane region" description="Helical" evidence="8">
    <location>
        <begin position="167"/>
        <end position="187"/>
    </location>
</feature>
<dbReference type="InterPro" id="IPR036259">
    <property type="entry name" value="MFS_trans_sf"/>
</dbReference>
<dbReference type="SUPFAM" id="SSF103473">
    <property type="entry name" value="MFS general substrate transporter"/>
    <property type="match status" value="1"/>
</dbReference>
<dbReference type="PANTHER" id="PTHR42718">
    <property type="entry name" value="MAJOR FACILITATOR SUPERFAMILY MULTIDRUG TRANSPORTER MFSC"/>
    <property type="match status" value="1"/>
</dbReference>
<feature type="transmembrane region" description="Helical" evidence="8">
    <location>
        <begin position="225"/>
        <end position="250"/>
    </location>
</feature>
<dbReference type="Gene3D" id="1.20.1250.20">
    <property type="entry name" value="MFS general substrate transporter like domains"/>
    <property type="match status" value="1"/>
</dbReference>
<feature type="transmembrane region" description="Helical" evidence="8">
    <location>
        <begin position="12"/>
        <end position="38"/>
    </location>
</feature>
<evidence type="ECO:0000256" key="6">
    <source>
        <dbReference type="ARBA" id="ARBA00022989"/>
    </source>
</evidence>
<feature type="transmembrane region" description="Helical" evidence="8">
    <location>
        <begin position="480"/>
        <end position="499"/>
    </location>
</feature>
<feature type="transmembrane region" description="Helical" evidence="8">
    <location>
        <begin position="298"/>
        <end position="318"/>
    </location>
</feature>
<dbReference type="InterPro" id="IPR004638">
    <property type="entry name" value="EmrB-like"/>
</dbReference>
<keyword evidence="6 8" id="KW-1133">Transmembrane helix</keyword>
<protein>
    <submittedName>
        <fullName evidence="10">DHA2 family efflux MFS transporter permease subunit</fullName>
    </submittedName>
</protein>
<feature type="transmembrane region" description="Helical" evidence="8">
    <location>
        <begin position="50"/>
        <end position="69"/>
    </location>
</feature>